<dbReference type="VEuPathDB" id="FungiDB:RhiirFUN_012458"/>
<dbReference type="AlphaFoldDB" id="A0A915ZFJ1"/>
<evidence type="ECO:0000313" key="2">
    <source>
        <dbReference type="EMBL" id="CAB5372392.1"/>
    </source>
</evidence>
<feature type="compositionally biased region" description="Basic and acidic residues" evidence="1">
    <location>
        <begin position="119"/>
        <end position="130"/>
    </location>
</feature>
<protein>
    <submittedName>
        <fullName evidence="2">Uncharacterized protein</fullName>
    </submittedName>
</protein>
<gene>
    <name evidence="2" type="ORF">CHRIB12_LOCUS13546</name>
</gene>
<dbReference type="OrthoDB" id="10320454at2759"/>
<evidence type="ECO:0000256" key="1">
    <source>
        <dbReference type="SAM" id="MobiDB-lite"/>
    </source>
</evidence>
<name>A0A915ZFJ1_9GLOM</name>
<feature type="region of interest" description="Disordered" evidence="1">
    <location>
        <begin position="73"/>
        <end position="130"/>
    </location>
</feature>
<organism evidence="2 3">
    <name type="scientific">Rhizophagus irregularis</name>
    <dbReference type="NCBI Taxonomy" id="588596"/>
    <lineage>
        <taxon>Eukaryota</taxon>
        <taxon>Fungi</taxon>
        <taxon>Fungi incertae sedis</taxon>
        <taxon>Mucoromycota</taxon>
        <taxon>Glomeromycotina</taxon>
        <taxon>Glomeromycetes</taxon>
        <taxon>Glomerales</taxon>
        <taxon>Glomeraceae</taxon>
        <taxon>Rhizophagus</taxon>
    </lineage>
</organism>
<proteinExistence type="predicted"/>
<evidence type="ECO:0000313" key="3">
    <source>
        <dbReference type="Proteomes" id="UP000684084"/>
    </source>
</evidence>
<feature type="compositionally biased region" description="Basic and acidic residues" evidence="1">
    <location>
        <begin position="73"/>
        <end position="107"/>
    </location>
</feature>
<dbReference type="EMBL" id="CAGKOT010000030">
    <property type="protein sequence ID" value="CAB5372392.1"/>
    <property type="molecule type" value="Genomic_DNA"/>
</dbReference>
<comment type="caution">
    <text evidence="2">The sequence shown here is derived from an EMBL/GenBank/DDBJ whole genome shotgun (WGS) entry which is preliminary data.</text>
</comment>
<dbReference type="Proteomes" id="UP000684084">
    <property type="component" value="Unassembled WGS sequence"/>
</dbReference>
<sequence length="130" mass="14448">MEQGLVDVVAEGRLPHGEPAKVLDDSLELVQDNHVIARGINLVEALGANDQARIRTEGEGDRRVIEVELEAHKEGLLTMGERHKERGTGDHSHHAQQRNREMPEKESVSQQASQPDPDLAQKENPEPSQE</sequence>
<reference evidence="2" key="1">
    <citation type="submission" date="2020-05" db="EMBL/GenBank/DDBJ databases">
        <authorList>
            <person name="Rincon C."/>
            <person name="Sanders R I."/>
            <person name="Robbins C."/>
            <person name="Chaturvedi A."/>
        </authorList>
    </citation>
    <scope>NUCLEOTIDE SEQUENCE</scope>
    <source>
        <strain evidence="2">CHB12</strain>
    </source>
</reference>
<accession>A0A915ZFJ1</accession>